<protein>
    <submittedName>
        <fullName evidence="1">Uncharacterized protein</fullName>
    </submittedName>
</protein>
<keyword evidence="2" id="KW-1185">Reference proteome</keyword>
<evidence type="ECO:0000313" key="2">
    <source>
        <dbReference type="Proteomes" id="UP001469553"/>
    </source>
</evidence>
<name>A0ABV0ZUI2_9TELE</name>
<dbReference type="Proteomes" id="UP001469553">
    <property type="component" value="Unassembled WGS sequence"/>
</dbReference>
<accession>A0ABV0ZUI2</accession>
<sequence length="101" mass="11432">MNVLKKGCPSSPLEPLMCGKMKACDKNPTLIHTYMLQCSHSYCTDSQKQVQRRQATAARPHIDVQSPVDGRRSHLSPYFHTICLPGHCVSKLTAHKIHWHL</sequence>
<dbReference type="EMBL" id="JAHRIP010075390">
    <property type="protein sequence ID" value="MEQ2309943.1"/>
    <property type="molecule type" value="Genomic_DNA"/>
</dbReference>
<evidence type="ECO:0000313" key="1">
    <source>
        <dbReference type="EMBL" id="MEQ2309943.1"/>
    </source>
</evidence>
<organism evidence="1 2">
    <name type="scientific">Ameca splendens</name>
    <dbReference type="NCBI Taxonomy" id="208324"/>
    <lineage>
        <taxon>Eukaryota</taxon>
        <taxon>Metazoa</taxon>
        <taxon>Chordata</taxon>
        <taxon>Craniata</taxon>
        <taxon>Vertebrata</taxon>
        <taxon>Euteleostomi</taxon>
        <taxon>Actinopterygii</taxon>
        <taxon>Neopterygii</taxon>
        <taxon>Teleostei</taxon>
        <taxon>Neoteleostei</taxon>
        <taxon>Acanthomorphata</taxon>
        <taxon>Ovalentaria</taxon>
        <taxon>Atherinomorphae</taxon>
        <taxon>Cyprinodontiformes</taxon>
        <taxon>Goodeidae</taxon>
        <taxon>Ameca</taxon>
    </lineage>
</organism>
<gene>
    <name evidence="1" type="ORF">AMECASPLE_003779</name>
</gene>
<proteinExistence type="predicted"/>
<reference evidence="1 2" key="1">
    <citation type="submission" date="2021-06" db="EMBL/GenBank/DDBJ databases">
        <authorList>
            <person name="Palmer J.M."/>
        </authorList>
    </citation>
    <scope>NUCLEOTIDE SEQUENCE [LARGE SCALE GENOMIC DNA]</scope>
    <source>
        <strain evidence="1 2">AS_MEX2019</strain>
        <tissue evidence="1">Muscle</tissue>
    </source>
</reference>
<comment type="caution">
    <text evidence="1">The sequence shown here is derived from an EMBL/GenBank/DDBJ whole genome shotgun (WGS) entry which is preliminary data.</text>
</comment>